<accession>A0ABZ3H6X4</accession>
<reference evidence="2 3" key="1">
    <citation type="submission" date="2021-11" db="EMBL/GenBank/DDBJ databases">
        <title>Whole genome of Geoglobus acetivorans.</title>
        <authorList>
            <person name="Liu D."/>
        </authorList>
    </citation>
    <scope>NUCLEOTIDE SEQUENCE [LARGE SCALE GENOMIC DNA]</scope>
    <source>
        <strain evidence="2 3">SBH6</strain>
    </source>
</reference>
<dbReference type="Proteomes" id="UP001492541">
    <property type="component" value="Chromosome"/>
</dbReference>
<dbReference type="GeneID" id="90448825"/>
<evidence type="ECO:0000256" key="1">
    <source>
        <dbReference type="SAM" id="MobiDB-lite"/>
    </source>
</evidence>
<evidence type="ECO:0000313" key="2">
    <source>
        <dbReference type="EMBL" id="XAT64543.1"/>
    </source>
</evidence>
<feature type="region of interest" description="Disordered" evidence="1">
    <location>
        <begin position="25"/>
        <end position="72"/>
    </location>
</feature>
<gene>
    <name evidence="2" type="ORF">LPQ35_04030</name>
</gene>
<proteinExistence type="predicted"/>
<dbReference type="EMBL" id="CP087714">
    <property type="protein sequence ID" value="XAT64543.1"/>
    <property type="molecule type" value="Genomic_DNA"/>
</dbReference>
<organism evidence="2 3">
    <name type="scientific">Geoglobus acetivorans</name>
    <dbReference type="NCBI Taxonomy" id="565033"/>
    <lineage>
        <taxon>Archaea</taxon>
        <taxon>Methanobacteriati</taxon>
        <taxon>Methanobacteriota</taxon>
        <taxon>Archaeoglobi</taxon>
        <taxon>Archaeoglobales</taxon>
        <taxon>Archaeoglobaceae</taxon>
        <taxon>Geoglobus</taxon>
    </lineage>
</organism>
<dbReference type="Gene3D" id="3.90.10.10">
    <property type="entry name" value="Cytochrome C3"/>
    <property type="match status" value="1"/>
</dbReference>
<dbReference type="InterPro" id="IPR036280">
    <property type="entry name" value="Multihaem_cyt_sf"/>
</dbReference>
<dbReference type="PROSITE" id="PS51257">
    <property type="entry name" value="PROKAR_LIPOPROTEIN"/>
    <property type="match status" value="1"/>
</dbReference>
<name>A0ABZ3H6X4_GEOAI</name>
<sequence length="194" mass="20876">MKRRIVILLALFVLGVLVLGCAQQEEAKTTPTPAKTAEKTPTPKPKEEKTPKPTPTPEKKSTPKPTPTPKKVEASSPLVECTVCHTKSTDYKPHVNGGQYCANCHGSNPHTIHVGPGTINLECSVCHGPPDNIQIPKPIEEGRTVCENCHAYPDATKPSYGNLVNIHLPRGKYCTVCHGTDVSGLHTAADSFVE</sequence>
<feature type="compositionally biased region" description="Basic and acidic residues" evidence="1">
    <location>
        <begin position="44"/>
        <end position="61"/>
    </location>
</feature>
<evidence type="ECO:0000313" key="3">
    <source>
        <dbReference type="Proteomes" id="UP001492541"/>
    </source>
</evidence>
<dbReference type="RefSeq" id="WP_193808043.1">
    <property type="nucleotide sequence ID" value="NZ_CP087714.1"/>
</dbReference>
<dbReference type="SUPFAM" id="SSF48695">
    <property type="entry name" value="Multiheme cytochromes"/>
    <property type="match status" value="1"/>
</dbReference>
<keyword evidence="3" id="KW-1185">Reference proteome</keyword>
<evidence type="ECO:0008006" key="4">
    <source>
        <dbReference type="Google" id="ProtNLM"/>
    </source>
</evidence>
<protein>
    <recommendedName>
        <fullName evidence="4">Cytochrome c family protein</fullName>
    </recommendedName>
</protein>